<evidence type="ECO:0000313" key="2">
    <source>
        <dbReference type="Proteomes" id="UP000276991"/>
    </source>
</evidence>
<dbReference type="EMBL" id="UPTC01000099">
    <property type="protein sequence ID" value="VBB26375.1"/>
    <property type="molecule type" value="Genomic_DNA"/>
</dbReference>
<name>A0A498S4A7_ACAVI</name>
<keyword evidence="2" id="KW-1185">Reference proteome</keyword>
<accession>A0A498S4A7</accession>
<sequence>MTLISPSPVVVWCKAYRYQIGRQHDIGMIGNGETVGDGGRLVEIRNFENARVGGMGNRTPDLSDANGALYP</sequence>
<proteinExistence type="predicted"/>
<dbReference type="AlphaFoldDB" id="A0A498S4A7"/>
<dbReference type="Proteomes" id="UP000276991">
    <property type="component" value="Unassembled WGS sequence"/>
</dbReference>
<protein>
    <submittedName>
        <fullName evidence="1">Uncharacterized protein</fullName>
    </submittedName>
</protein>
<gene>
    <name evidence="1" type="ORF">NAV_LOCUS1205</name>
</gene>
<organism evidence="1 2">
    <name type="scientific">Acanthocheilonema viteae</name>
    <name type="common">Filarial nematode worm</name>
    <name type="synonym">Dipetalonema viteae</name>
    <dbReference type="NCBI Taxonomy" id="6277"/>
    <lineage>
        <taxon>Eukaryota</taxon>
        <taxon>Metazoa</taxon>
        <taxon>Ecdysozoa</taxon>
        <taxon>Nematoda</taxon>
        <taxon>Chromadorea</taxon>
        <taxon>Rhabditida</taxon>
        <taxon>Spirurina</taxon>
        <taxon>Spiruromorpha</taxon>
        <taxon>Filarioidea</taxon>
        <taxon>Onchocercidae</taxon>
        <taxon>Acanthocheilonema</taxon>
    </lineage>
</organism>
<evidence type="ECO:0000313" key="1">
    <source>
        <dbReference type="EMBL" id="VBB26375.1"/>
    </source>
</evidence>
<reference evidence="1 2" key="1">
    <citation type="submission" date="2018-08" db="EMBL/GenBank/DDBJ databases">
        <authorList>
            <person name="Laetsch R D."/>
            <person name="Stevens L."/>
            <person name="Kumar S."/>
            <person name="Blaxter L. M."/>
        </authorList>
    </citation>
    <scope>NUCLEOTIDE SEQUENCE [LARGE SCALE GENOMIC DNA]</scope>
</reference>